<dbReference type="Proteomes" id="UP000266841">
    <property type="component" value="Unassembled WGS sequence"/>
</dbReference>
<sequence length="523" mass="57935">AHQWLGNMVEKYSGNRDLTFLELFRKHGVELCVSVSNLSRVQGELCHVNTTPHLPIREAVRASLSIPFLMKPHEMGEGESYIDGGIFDNFPLKAFDGWNLSTGKQSLFSNILEKNDPEALKNVSTQDALRIFQEGLRTKTAVANDATIGFCAFQENSADEEEFQYYTALMNIQQGLGMNDMSRDVDKIPFPSTPKAKIHRETREDKHIETNEKYVEAYTEMIRWVIAHSSHFDSTQTNGSPQSISTDLLVHLLHTDPPGKQFRPDIFGMGSWSTLINAVDQGGKGFVILRKDVGAFFEQYNVNTFELQNRRATSISSAGDLGGGVLQALFSAQTGQVFKDESNAKRICPLSTVYIGTFDSDMTQKDKDYLFAVGKCMALTWLKNKYPKAKETIPSMEISSHDSTSSSQRSPESSKPAAEEQHFVPESFPIIDGQTQADDDKSVRSNVSKKLSRLKLGRKKRQGSMSNSASTTDLVGLGGGSDDISVNSSAESLSRSASIGKRFGLDLSMHRKVGSMKFAFPCQ</sequence>
<gene>
    <name evidence="5" type="ORF">THAOC_33832</name>
</gene>
<dbReference type="InterPro" id="IPR052580">
    <property type="entry name" value="Lipid_Hydrolase"/>
</dbReference>
<dbReference type="SUPFAM" id="SSF52151">
    <property type="entry name" value="FabD/lysophospholipase-like"/>
    <property type="match status" value="1"/>
</dbReference>
<evidence type="ECO:0000313" key="6">
    <source>
        <dbReference type="Proteomes" id="UP000266841"/>
    </source>
</evidence>
<name>K0R675_THAOC</name>
<organism evidence="5 6">
    <name type="scientific">Thalassiosira oceanica</name>
    <name type="common">Marine diatom</name>
    <dbReference type="NCBI Taxonomy" id="159749"/>
    <lineage>
        <taxon>Eukaryota</taxon>
        <taxon>Sar</taxon>
        <taxon>Stramenopiles</taxon>
        <taxon>Ochrophyta</taxon>
        <taxon>Bacillariophyta</taxon>
        <taxon>Coscinodiscophyceae</taxon>
        <taxon>Thalassiosirophycidae</taxon>
        <taxon>Thalassiosirales</taxon>
        <taxon>Thalassiosiraceae</taxon>
        <taxon>Thalassiosira</taxon>
    </lineage>
</organism>
<evidence type="ECO:0000259" key="4">
    <source>
        <dbReference type="PROSITE" id="PS51635"/>
    </source>
</evidence>
<evidence type="ECO:0000256" key="2">
    <source>
        <dbReference type="PROSITE-ProRule" id="PRU01161"/>
    </source>
</evidence>
<dbReference type="Pfam" id="PF01734">
    <property type="entry name" value="Patatin"/>
    <property type="match status" value="1"/>
</dbReference>
<dbReference type="InterPro" id="IPR016035">
    <property type="entry name" value="Acyl_Trfase/lysoPLipase"/>
</dbReference>
<dbReference type="OrthoDB" id="412240at2759"/>
<dbReference type="eggNOG" id="ENOG502QVQJ">
    <property type="taxonomic scope" value="Eukaryota"/>
</dbReference>
<comment type="caution">
    <text evidence="2">Lacks conserved residue(s) required for the propagation of feature annotation.</text>
</comment>
<dbReference type="EMBL" id="AGNL01046951">
    <property type="protein sequence ID" value="EJK47444.1"/>
    <property type="molecule type" value="Genomic_DNA"/>
</dbReference>
<feature type="non-terminal residue" evidence="5">
    <location>
        <position position="1"/>
    </location>
</feature>
<keyword evidence="6" id="KW-1185">Reference proteome</keyword>
<dbReference type="PROSITE" id="PS51635">
    <property type="entry name" value="PNPLA"/>
    <property type="match status" value="1"/>
</dbReference>
<dbReference type="Gene3D" id="3.40.1090.10">
    <property type="entry name" value="Cytosolic phospholipase A2 catalytic domain"/>
    <property type="match status" value="1"/>
</dbReference>
<keyword evidence="1" id="KW-0443">Lipid metabolism</keyword>
<evidence type="ECO:0000313" key="5">
    <source>
        <dbReference type="EMBL" id="EJK47444.1"/>
    </source>
</evidence>
<dbReference type="InterPro" id="IPR002641">
    <property type="entry name" value="PNPLA_dom"/>
</dbReference>
<comment type="caution">
    <text evidence="5">The sequence shown here is derived from an EMBL/GenBank/DDBJ whole genome shotgun (WGS) entry which is preliminary data.</text>
</comment>
<dbReference type="PANTHER" id="PTHR46394:SF1">
    <property type="entry name" value="PNPLA DOMAIN-CONTAINING PROTEIN"/>
    <property type="match status" value="1"/>
</dbReference>
<dbReference type="AlphaFoldDB" id="K0R675"/>
<feature type="region of interest" description="Disordered" evidence="3">
    <location>
        <begin position="393"/>
        <end position="479"/>
    </location>
</feature>
<feature type="short sequence motif" description="DGA/G" evidence="2">
    <location>
        <begin position="83"/>
        <end position="85"/>
    </location>
</feature>
<accession>K0R675</accession>
<proteinExistence type="predicted"/>
<feature type="domain" description="PNPLA" evidence="4">
    <location>
        <begin position="1"/>
        <end position="96"/>
    </location>
</feature>
<evidence type="ECO:0000256" key="1">
    <source>
        <dbReference type="ARBA" id="ARBA00023098"/>
    </source>
</evidence>
<protein>
    <recommendedName>
        <fullName evidence="4">PNPLA domain-containing protein</fullName>
    </recommendedName>
</protein>
<dbReference type="PANTHER" id="PTHR46394">
    <property type="entry name" value="ANNEXIN"/>
    <property type="match status" value="1"/>
</dbReference>
<evidence type="ECO:0000256" key="3">
    <source>
        <dbReference type="SAM" id="MobiDB-lite"/>
    </source>
</evidence>
<reference evidence="5 6" key="1">
    <citation type="journal article" date="2012" name="Genome Biol.">
        <title>Genome and low-iron response of an oceanic diatom adapted to chronic iron limitation.</title>
        <authorList>
            <person name="Lommer M."/>
            <person name="Specht M."/>
            <person name="Roy A.S."/>
            <person name="Kraemer L."/>
            <person name="Andreson R."/>
            <person name="Gutowska M.A."/>
            <person name="Wolf J."/>
            <person name="Bergner S.V."/>
            <person name="Schilhabel M.B."/>
            <person name="Klostermeier U.C."/>
            <person name="Beiko R.G."/>
            <person name="Rosenstiel P."/>
            <person name="Hippler M."/>
            <person name="Laroche J."/>
        </authorList>
    </citation>
    <scope>NUCLEOTIDE SEQUENCE [LARGE SCALE GENOMIC DNA]</scope>
    <source>
        <strain evidence="5 6">CCMP1005</strain>
    </source>
</reference>
<feature type="compositionally biased region" description="Basic residues" evidence="3">
    <location>
        <begin position="450"/>
        <end position="462"/>
    </location>
</feature>
<feature type="compositionally biased region" description="Low complexity" evidence="3">
    <location>
        <begin position="395"/>
        <end position="414"/>
    </location>
</feature>
<dbReference type="GO" id="GO:0006629">
    <property type="term" value="P:lipid metabolic process"/>
    <property type="evidence" value="ECO:0007669"/>
    <property type="project" value="UniProtKB-KW"/>
</dbReference>